<dbReference type="Gene3D" id="1.10.10.1150">
    <property type="entry name" value="Coenzyme PQQ synthesis protein D (PqqD)"/>
    <property type="match status" value="1"/>
</dbReference>
<gene>
    <name evidence="1" type="ORF">JF922_13060</name>
</gene>
<evidence type="ECO:0000313" key="2">
    <source>
        <dbReference type="Proteomes" id="UP000612893"/>
    </source>
</evidence>
<dbReference type="Pfam" id="PF05402">
    <property type="entry name" value="PqqD"/>
    <property type="match status" value="1"/>
</dbReference>
<accession>A0A934N9G4</accession>
<dbReference type="InterPro" id="IPR041881">
    <property type="entry name" value="PqqD_sf"/>
</dbReference>
<evidence type="ECO:0000313" key="1">
    <source>
        <dbReference type="EMBL" id="MBJ7598998.1"/>
    </source>
</evidence>
<dbReference type="InterPro" id="IPR008792">
    <property type="entry name" value="PQQD"/>
</dbReference>
<comment type="caution">
    <text evidence="1">The sequence shown here is derived from an EMBL/GenBank/DDBJ whole genome shotgun (WGS) entry which is preliminary data.</text>
</comment>
<proteinExistence type="predicted"/>
<reference evidence="1" key="1">
    <citation type="submission" date="2020-10" db="EMBL/GenBank/DDBJ databases">
        <title>Ca. Dormibacterota MAGs.</title>
        <authorList>
            <person name="Montgomery K."/>
        </authorList>
    </citation>
    <scope>NUCLEOTIDE SEQUENCE [LARGE SCALE GENOMIC DNA]</scope>
    <source>
        <strain evidence="1">SC8812_S17_10</strain>
    </source>
</reference>
<dbReference type="Proteomes" id="UP000612893">
    <property type="component" value="Unassembled WGS sequence"/>
</dbReference>
<organism evidence="1 2">
    <name type="scientific">Candidatus Nephthysia bennettiae</name>
    <dbReference type="NCBI Taxonomy" id="3127016"/>
    <lineage>
        <taxon>Bacteria</taxon>
        <taxon>Bacillati</taxon>
        <taxon>Candidatus Dormiibacterota</taxon>
        <taxon>Candidatus Dormibacteria</taxon>
        <taxon>Candidatus Dormibacterales</taxon>
        <taxon>Candidatus Dormibacteraceae</taxon>
        <taxon>Candidatus Nephthysia</taxon>
    </lineage>
</organism>
<dbReference type="EMBL" id="JAEKNR010000136">
    <property type="protein sequence ID" value="MBJ7598998.1"/>
    <property type="molecule type" value="Genomic_DNA"/>
</dbReference>
<keyword evidence="2" id="KW-1185">Reference proteome</keyword>
<name>A0A934N9G4_9BACT</name>
<sequence length="135" mass="14566">MAGCGELRPPALGRLVTAERLTAPQEGRALEDVASMDGSRGGQRRVRPVGADHLLCQEIDGEMVLLDLRSGMYLGLNGVGTFVWKLISSRESPVRVGEIVEAVTAEFDVAAGTARRDLDQLLEDLSSNRLVHILV</sequence>
<dbReference type="RefSeq" id="WP_338202306.1">
    <property type="nucleotide sequence ID" value="NZ_JAEKNR010000136.1"/>
</dbReference>
<dbReference type="AlphaFoldDB" id="A0A934N9G4"/>
<protein>
    <submittedName>
        <fullName evidence="1">PqqD family protein</fullName>
    </submittedName>
</protein>